<accession>A0ACC3AT04</accession>
<evidence type="ECO:0000313" key="2">
    <source>
        <dbReference type="Proteomes" id="UP001177260"/>
    </source>
</evidence>
<evidence type="ECO:0000313" key="1">
    <source>
        <dbReference type="EMBL" id="KAK1140958.1"/>
    </source>
</evidence>
<gene>
    <name evidence="1" type="ORF">N8T08_009704</name>
</gene>
<organism evidence="1 2">
    <name type="scientific">Aspergillus melleus</name>
    <dbReference type="NCBI Taxonomy" id="138277"/>
    <lineage>
        <taxon>Eukaryota</taxon>
        <taxon>Fungi</taxon>
        <taxon>Dikarya</taxon>
        <taxon>Ascomycota</taxon>
        <taxon>Pezizomycotina</taxon>
        <taxon>Eurotiomycetes</taxon>
        <taxon>Eurotiomycetidae</taxon>
        <taxon>Eurotiales</taxon>
        <taxon>Aspergillaceae</taxon>
        <taxon>Aspergillus</taxon>
        <taxon>Aspergillus subgen. Circumdati</taxon>
    </lineage>
</organism>
<proteinExistence type="predicted"/>
<keyword evidence="2" id="KW-1185">Reference proteome</keyword>
<name>A0ACC3AT04_9EURO</name>
<sequence>MDFLRQLFPGQTRRTTINVARYSPSDIIERDVCIVGGGAAGTYAAMQLQARHNKSVVVVEKEGRLGGQTMTYTDSDSGNPVEYGVTWFMDLPVVRNYFSLLGIDAISSRFTARLQGCDFRTGEEFPSSTAEEQKAALAMYREKLEEYPFLKLGFYLPHPVPKDLLLPFEDFVKKHDMSSVVQSMGGLNFLGDWLRHPALYVMKYLNMGFVTGWQKNFLKPADRNNSSIYDAALDRLGEASVLLNSQVRQVDRKSDPERVYVEVQSGSEVQLIRAKTIIVAVPPLLPKLQGFDLSDREKRLFGQFRHTYCYTGVVRINKDLPPNVCYINRASEDVFVSPRRPCVLTIRPSDVPKLYTLHIGSDTPLSEEGVRKEIHSSLRSFIMTTPEILITGSHSPYQLTVSAQAIEQGFYDNLNGLQGDRRTYYIGAAFESHNSPQIWELTDQILQEQLLPSLASGS</sequence>
<reference evidence="1 2" key="1">
    <citation type="journal article" date="2023" name="ACS Omega">
        <title>Identification of the Neoaspergillic Acid Biosynthesis Gene Cluster by Establishing an In Vitro CRISPR-Ribonucleoprotein Genetic System in Aspergillus melleus.</title>
        <authorList>
            <person name="Yuan B."/>
            <person name="Grau M.F."/>
            <person name="Murata R.M."/>
            <person name="Torok T."/>
            <person name="Venkateswaran K."/>
            <person name="Stajich J.E."/>
            <person name="Wang C.C.C."/>
        </authorList>
    </citation>
    <scope>NUCLEOTIDE SEQUENCE [LARGE SCALE GENOMIC DNA]</scope>
    <source>
        <strain evidence="1 2">IMV 1140</strain>
    </source>
</reference>
<dbReference type="Proteomes" id="UP001177260">
    <property type="component" value="Unassembled WGS sequence"/>
</dbReference>
<protein>
    <submittedName>
        <fullName evidence="1">Uncharacterized protein</fullName>
    </submittedName>
</protein>
<comment type="caution">
    <text evidence="1">The sequence shown here is derived from an EMBL/GenBank/DDBJ whole genome shotgun (WGS) entry which is preliminary data.</text>
</comment>
<dbReference type="EMBL" id="JAOPJF010000072">
    <property type="protein sequence ID" value="KAK1140958.1"/>
    <property type="molecule type" value="Genomic_DNA"/>
</dbReference>